<keyword evidence="1 2" id="KW-0103">Bromodomain</keyword>
<protein>
    <recommendedName>
        <fullName evidence="4">Bromo domain-containing protein</fullName>
    </recommendedName>
</protein>
<dbReference type="GeneID" id="20677453"/>
<evidence type="ECO:0000256" key="3">
    <source>
        <dbReference type="SAM" id="MobiDB-lite"/>
    </source>
</evidence>
<feature type="domain" description="Bromo" evidence="4">
    <location>
        <begin position="410"/>
        <end position="480"/>
    </location>
</feature>
<dbReference type="SUPFAM" id="SSF47370">
    <property type="entry name" value="Bromodomain"/>
    <property type="match status" value="1"/>
</dbReference>
<evidence type="ECO:0000259" key="4">
    <source>
        <dbReference type="PROSITE" id="PS50014"/>
    </source>
</evidence>
<dbReference type="Pfam" id="PF00439">
    <property type="entry name" value="Bromodomain"/>
    <property type="match status" value="1"/>
</dbReference>
<evidence type="ECO:0000256" key="1">
    <source>
        <dbReference type="ARBA" id="ARBA00023117"/>
    </source>
</evidence>
<dbReference type="STRING" id="747525.W4KDQ3"/>
<dbReference type="InterPro" id="IPR036427">
    <property type="entry name" value="Bromodomain-like_sf"/>
</dbReference>
<sequence length="510" mass="57019">MASTPRAIPFDPLDLNKLERLIFAQAVYELGSGAWPGVSQILSDHPLLSRPKNFFTPESCQEIYLHLMDDAGLESSDVDLMARRGTSNLKLARHMYEARLLEIRELIAAEEVRFKTVVAEIDAIRSGTWDDRIKTDLGLNASGPDEPLSNETEQLESNQFVGEDATTSQEVSPPSPLVQHEEPLLEADDTKQADMQIIEPIEPNLVQEVGDLRETSEARGQPEISANVQPIEDATMVEPTTDEDHTLDSPIPEIATSPLDTSQQGGALSVETKADDPDPSLETGSHYENVPSLEHERDIETETARVSPGVGLIQAFVETEARTPELPSDEADKADQIPRDSKRKASEVDSIESQREKKKAREDSQVAEDDDGTMNAGPSRRRLTRAPNHETTQAVKKFQSVIIMLHSQISQHRNGNIFHNPIKNSEAPDYHEIVKRPMDLKTIKTRIKDGAISNSAEFQRDVYLMFANSMMYNRPKSDIYNMAEEMMLESEVQINSFRQTEGFIRGGHRL</sequence>
<dbReference type="RefSeq" id="XP_009543705.1">
    <property type="nucleotide sequence ID" value="XM_009545410.1"/>
</dbReference>
<feature type="compositionally biased region" description="Basic and acidic residues" evidence="3">
    <location>
        <begin position="293"/>
        <end position="303"/>
    </location>
</feature>
<reference evidence="5 6" key="1">
    <citation type="journal article" date="2012" name="New Phytol.">
        <title>Insight into trade-off between wood decay and parasitism from the genome of a fungal forest pathogen.</title>
        <authorList>
            <person name="Olson A."/>
            <person name="Aerts A."/>
            <person name="Asiegbu F."/>
            <person name="Belbahri L."/>
            <person name="Bouzid O."/>
            <person name="Broberg A."/>
            <person name="Canback B."/>
            <person name="Coutinho P.M."/>
            <person name="Cullen D."/>
            <person name="Dalman K."/>
            <person name="Deflorio G."/>
            <person name="van Diepen L.T."/>
            <person name="Dunand C."/>
            <person name="Duplessis S."/>
            <person name="Durling M."/>
            <person name="Gonthier P."/>
            <person name="Grimwood J."/>
            <person name="Fossdal C.G."/>
            <person name="Hansson D."/>
            <person name="Henrissat B."/>
            <person name="Hietala A."/>
            <person name="Himmelstrand K."/>
            <person name="Hoffmeister D."/>
            <person name="Hogberg N."/>
            <person name="James T.Y."/>
            <person name="Karlsson M."/>
            <person name="Kohler A."/>
            <person name="Kues U."/>
            <person name="Lee Y.H."/>
            <person name="Lin Y.C."/>
            <person name="Lind M."/>
            <person name="Lindquist E."/>
            <person name="Lombard V."/>
            <person name="Lucas S."/>
            <person name="Lunden K."/>
            <person name="Morin E."/>
            <person name="Murat C."/>
            <person name="Park J."/>
            <person name="Raffaello T."/>
            <person name="Rouze P."/>
            <person name="Salamov A."/>
            <person name="Schmutz J."/>
            <person name="Solheim H."/>
            <person name="Stahlberg J."/>
            <person name="Velez H."/>
            <person name="de Vries R.P."/>
            <person name="Wiebenga A."/>
            <person name="Woodward S."/>
            <person name="Yakovlev I."/>
            <person name="Garbelotto M."/>
            <person name="Martin F."/>
            <person name="Grigoriev I.V."/>
            <person name="Stenlid J."/>
        </authorList>
    </citation>
    <scope>NUCLEOTIDE SEQUENCE [LARGE SCALE GENOMIC DNA]</scope>
    <source>
        <strain evidence="5 6">TC 32-1</strain>
    </source>
</reference>
<gene>
    <name evidence="5" type="ORF">HETIRDRAFT_472349</name>
</gene>
<name>W4KDQ3_HETIT</name>
<dbReference type="SMART" id="SM00297">
    <property type="entry name" value="BROMO"/>
    <property type="match status" value="1"/>
</dbReference>
<dbReference type="PRINTS" id="PR00503">
    <property type="entry name" value="BROMODOMAIN"/>
</dbReference>
<evidence type="ECO:0000256" key="2">
    <source>
        <dbReference type="PROSITE-ProRule" id="PRU00035"/>
    </source>
</evidence>
<dbReference type="Gene3D" id="1.20.920.10">
    <property type="entry name" value="Bromodomain-like"/>
    <property type="match status" value="1"/>
</dbReference>
<organism evidence="5 6">
    <name type="scientific">Heterobasidion irregulare (strain TC 32-1)</name>
    <dbReference type="NCBI Taxonomy" id="747525"/>
    <lineage>
        <taxon>Eukaryota</taxon>
        <taxon>Fungi</taxon>
        <taxon>Dikarya</taxon>
        <taxon>Basidiomycota</taxon>
        <taxon>Agaricomycotina</taxon>
        <taxon>Agaricomycetes</taxon>
        <taxon>Russulales</taxon>
        <taxon>Bondarzewiaceae</taxon>
        <taxon>Heterobasidion</taxon>
        <taxon>Heterobasidion annosum species complex</taxon>
    </lineage>
</organism>
<accession>W4KDQ3</accession>
<dbReference type="PANTHER" id="PTHR15398">
    <property type="entry name" value="BROMODOMAIN-CONTAINING PROTEIN 8"/>
    <property type="match status" value="1"/>
</dbReference>
<dbReference type="GO" id="GO:0006325">
    <property type="term" value="P:chromatin organization"/>
    <property type="evidence" value="ECO:0007669"/>
    <property type="project" value="UniProtKB-ARBA"/>
</dbReference>
<dbReference type="KEGG" id="hir:HETIRDRAFT_472349"/>
<dbReference type="Proteomes" id="UP000030671">
    <property type="component" value="Unassembled WGS sequence"/>
</dbReference>
<dbReference type="GO" id="GO:0035267">
    <property type="term" value="C:NuA4 histone acetyltransferase complex"/>
    <property type="evidence" value="ECO:0007669"/>
    <property type="project" value="TreeGrafter"/>
</dbReference>
<evidence type="ECO:0000313" key="5">
    <source>
        <dbReference type="EMBL" id="ETW83982.1"/>
    </source>
</evidence>
<feature type="region of interest" description="Disordered" evidence="3">
    <location>
        <begin position="240"/>
        <end position="306"/>
    </location>
</feature>
<dbReference type="EMBL" id="KI925456">
    <property type="protein sequence ID" value="ETW83982.1"/>
    <property type="molecule type" value="Genomic_DNA"/>
</dbReference>
<feature type="region of interest" description="Disordered" evidence="3">
    <location>
        <begin position="134"/>
        <end position="178"/>
    </location>
</feature>
<keyword evidence="6" id="KW-1185">Reference proteome</keyword>
<feature type="compositionally biased region" description="Basic and acidic residues" evidence="3">
    <location>
        <begin position="330"/>
        <end position="364"/>
    </location>
</feature>
<dbReference type="InParanoid" id="W4KDQ3"/>
<dbReference type="OrthoDB" id="1742084at2759"/>
<dbReference type="AlphaFoldDB" id="W4KDQ3"/>
<feature type="compositionally biased region" description="Polar residues" evidence="3">
    <location>
        <begin position="149"/>
        <end position="172"/>
    </location>
</feature>
<evidence type="ECO:0000313" key="6">
    <source>
        <dbReference type="Proteomes" id="UP000030671"/>
    </source>
</evidence>
<feature type="region of interest" description="Disordered" evidence="3">
    <location>
        <begin position="319"/>
        <end position="392"/>
    </location>
</feature>
<dbReference type="eggNOG" id="ENOG502QRPS">
    <property type="taxonomic scope" value="Eukaryota"/>
</dbReference>
<dbReference type="HOGENOM" id="CLU_022084_1_0_1"/>
<dbReference type="PROSITE" id="PS50014">
    <property type="entry name" value="BROMODOMAIN_2"/>
    <property type="match status" value="1"/>
</dbReference>
<dbReference type="InterPro" id="IPR001487">
    <property type="entry name" value="Bromodomain"/>
</dbReference>
<dbReference type="PANTHER" id="PTHR15398:SF4">
    <property type="entry name" value="BROMODOMAIN-CONTAINING PROTEIN 8 ISOFORM X1"/>
    <property type="match status" value="1"/>
</dbReference>
<proteinExistence type="predicted"/>